<proteinExistence type="predicted"/>
<protein>
    <recommendedName>
        <fullName evidence="4">DUF4232 domain-containing protein</fullName>
    </recommendedName>
</protein>
<reference evidence="2" key="1">
    <citation type="journal article" date="2014" name="Int. J. Syst. Evol. Microbiol.">
        <title>Complete genome sequence of Corynebacterium casei LMG S-19264T (=DSM 44701T), isolated from a smear-ripened cheese.</title>
        <authorList>
            <consortium name="US DOE Joint Genome Institute (JGI-PGF)"/>
            <person name="Walter F."/>
            <person name="Albersmeier A."/>
            <person name="Kalinowski J."/>
            <person name="Ruckert C."/>
        </authorList>
    </citation>
    <scope>NUCLEOTIDE SEQUENCE</scope>
    <source>
        <strain evidence="2">CGMCC 4.7679</strain>
    </source>
</reference>
<dbReference type="AlphaFoldDB" id="A0A8H9IRV0"/>
<comment type="caution">
    <text evidence="2">The sequence shown here is derived from an EMBL/GenBank/DDBJ whole genome shotgun (WGS) entry which is preliminary data.</text>
</comment>
<dbReference type="RefSeq" id="WP_145937366.1">
    <property type="nucleotide sequence ID" value="NZ_BNAV01000002.1"/>
</dbReference>
<name>A0A8H9IRV0_9PSEU</name>
<sequence>MIKHTIAAGAVVGLVAGGLLVTSGTAGASPSDQPCGIADVHIAVTRDSTVSAGQEGYAITYTAASPTTNCKLEGIPTAVTFMTGHNTAVNVTVVPDAPAATPATVNLTATHPAVSYLLQEAAAPVTAVPSALNLNLPSAQAFSTTVEWPEGAPLKGDVVEVTAVAPAA</sequence>
<feature type="signal peptide" evidence="1">
    <location>
        <begin position="1"/>
        <end position="28"/>
    </location>
</feature>
<evidence type="ECO:0000256" key="1">
    <source>
        <dbReference type="SAM" id="SignalP"/>
    </source>
</evidence>
<dbReference type="Proteomes" id="UP000658656">
    <property type="component" value="Unassembled WGS sequence"/>
</dbReference>
<evidence type="ECO:0000313" key="2">
    <source>
        <dbReference type="EMBL" id="GHF44446.1"/>
    </source>
</evidence>
<keyword evidence="1" id="KW-0732">Signal</keyword>
<dbReference type="EMBL" id="BNAV01000002">
    <property type="protein sequence ID" value="GHF44446.1"/>
    <property type="molecule type" value="Genomic_DNA"/>
</dbReference>
<reference evidence="2" key="2">
    <citation type="submission" date="2020-09" db="EMBL/GenBank/DDBJ databases">
        <authorList>
            <person name="Sun Q."/>
            <person name="Zhou Y."/>
        </authorList>
    </citation>
    <scope>NUCLEOTIDE SEQUENCE</scope>
    <source>
        <strain evidence="2">CGMCC 4.7679</strain>
    </source>
</reference>
<gene>
    <name evidence="2" type="ORF">GCM10017566_16680</name>
</gene>
<evidence type="ECO:0000313" key="3">
    <source>
        <dbReference type="Proteomes" id="UP000658656"/>
    </source>
</evidence>
<accession>A0A8H9IRV0</accession>
<organism evidence="2 3">
    <name type="scientific">Amycolatopsis bartoniae</name>
    <dbReference type="NCBI Taxonomy" id="941986"/>
    <lineage>
        <taxon>Bacteria</taxon>
        <taxon>Bacillati</taxon>
        <taxon>Actinomycetota</taxon>
        <taxon>Actinomycetes</taxon>
        <taxon>Pseudonocardiales</taxon>
        <taxon>Pseudonocardiaceae</taxon>
        <taxon>Amycolatopsis</taxon>
    </lineage>
</organism>
<evidence type="ECO:0008006" key="4">
    <source>
        <dbReference type="Google" id="ProtNLM"/>
    </source>
</evidence>
<feature type="chain" id="PRO_5034618569" description="DUF4232 domain-containing protein" evidence="1">
    <location>
        <begin position="29"/>
        <end position="168"/>
    </location>
</feature>
<keyword evidence="3" id="KW-1185">Reference proteome</keyword>
<dbReference type="OrthoDB" id="5185278at2"/>